<dbReference type="Proteomes" id="UP000321944">
    <property type="component" value="Chromosome"/>
</dbReference>
<dbReference type="AlphaFoldDB" id="A0A510KTN8"/>
<dbReference type="OrthoDB" id="81621at2"/>
<proteinExistence type="predicted"/>
<reference evidence="1 2" key="1">
    <citation type="submission" date="2019-07" db="EMBL/GenBank/DDBJ databases">
        <title>Complete Genome Sequence of Leptotrichia wadei Strain JMUB3936.</title>
        <authorList>
            <person name="Watanabe S."/>
            <person name="Cui L."/>
        </authorList>
    </citation>
    <scope>NUCLEOTIDE SEQUENCE [LARGE SCALE GENOMIC DNA]</scope>
    <source>
        <strain evidence="1 2">JMUB3936</strain>
    </source>
</reference>
<organism evidence="1 2">
    <name type="scientific">Leptotrichia wadei</name>
    <dbReference type="NCBI Taxonomy" id="157687"/>
    <lineage>
        <taxon>Bacteria</taxon>
        <taxon>Fusobacteriati</taxon>
        <taxon>Fusobacteriota</taxon>
        <taxon>Fusobacteriia</taxon>
        <taxon>Fusobacteriales</taxon>
        <taxon>Leptotrichiaceae</taxon>
        <taxon>Leptotrichia</taxon>
    </lineage>
</organism>
<accession>A0A510KTN8</accession>
<name>A0A510KTN8_9FUSO</name>
<evidence type="ECO:0000313" key="1">
    <source>
        <dbReference type="EMBL" id="BBM55098.1"/>
    </source>
</evidence>
<protein>
    <submittedName>
        <fullName evidence="1">Uncharacterized protein</fullName>
    </submittedName>
</protein>
<dbReference type="RefSeq" id="WP_147003811.1">
    <property type="nucleotide sequence ID" value="NZ_AP019841.1"/>
</dbReference>
<gene>
    <name evidence="1" type="ORF">JMUB3936_1382</name>
</gene>
<dbReference type="EMBL" id="AP019841">
    <property type="protein sequence ID" value="BBM55098.1"/>
    <property type="molecule type" value="Genomic_DNA"/>
</dbReference>
<sequence length="103" mass="12151">MTDETLEELKKYIPETSDFDLQVVEQFYEVAEEKHSTEREKLLKIFLFGYLLTSLNDFDFTKVQISNIVVEEANGNNPYLRMYQQLLKTLDVEENESVTISIF</sequence>
<evidence type="ECO:0000313" key="2">
    <source>
        <dbReference type="Proteomes" id="UP000321944"/>
    </source>
</evidence>